<organism evidence="1 2">
    <name type="scientific">Dallia pectoralis</name>
    <name type="common">Alaska blackfish</name>
    <dbReference type="NCBI Taxonomy" id="75939"/>
    <lineage>
        <taxon>Eukaryota</taxon>
        <taxon>Metazoa</taxon>
        <taxon>Chordata</taxon>
        <taxon>Craniata</taxon>
        <taxon>Vertebrata</taxon>
        <taxon>Euteleostomi</taxon>
        <taxon>Actinopterygii</taxon>
        <taxon>Neopterygii</taxon>
        <taxon>Teleostei</taxon>
        <taxon>Protacanthopterygii</taxon>
        <taxon>Esociformes</taxon>
        <taxon>Umbridae</taxon>
        <taxon>Dallia</taxon>
    </lineage>
</organism>
<proteinExistence type="predicted"/>
<keyword evidence="2" id="KW-1185">Reference proteome</keyword>
<evidence type="ECO:0000313" key="2">
    <source>
        <dbReference type="Proteomes" id="UP001157502"/>
    </source>
</evidence>
<comment type="caution">
    <text evidence="1">The sequence shown here is derived from an EMBL/GenBank/DDBJ whole genome shotgun (WGS) entry which is preliminary data.</text>
</comment>
<accession>A0ACC2FSU8</accession>
<feature type="non-terminal residue" evidence="1">
    <location>
        <position position="167"/>
    </location>
</feature>
<protein>
    <submittedName>
        <fullName evidence="1">Uncharacterized protein</fullName>
    </submittedName>
</protein>
<evidence type="ECO:0000313" key="1">
    <source>
        <dbReference type="EMBL" id="KAJ7994459.1"/>
    </source>
</evidence>
<dbReference type="Proteomes" id="UP001157502">
    <property type="component" value="Chromosome 22"/>
</dbReference>
<sequence>MASVGICLFCRNLLAVSVWVSNPRGDVSWIGAGMTFIILCCHCQCLCSQVQYAFKNSYLKLRLGGTLPFRVHTYSGWGVHYLLGSIHSLRLGVHYLLGSIHSLRLGGTLPFRVHTFTQVGGTLPFRVHTFTQVGGTLPFRVHTFTQVGGTLPFRVHTFTQVGGTLPF</sequence>
<name>A0ACC2FSU8_DALPE</name>
<reference evidence="1" key="1">
    <citation type="submission" date="2021-05" db="EMBL/GenBank/DDBJ databases">
        <authorList>
            <person name="Pan Q."/>
            <person name="Jouanno E."/>
            <person name="Zahm M."/>
            <person name="Klopp C."/>
            <person name="Cabau C."/>
            <person name="Louis A."/>
            <person name="Berthelot C."/>
            <person name="Parey E."/>
            <person name="Roest Crollius H."/>
            <person name="Montfort J."/>
            <person name="Robinson-Rechavi M."/>
            <person name="Bouchez O."/>
            <person name="Lampietro C."/>
            <person name="Lopez Roques C."/>
            <person name="Donnadieu C."/>
            <person name="Postlethwait J."/>
            <person name="Bobe J."/>
            <person name="Dillon D."/>
            <person name="Chandos A."/>
            <person name="von Hippel F."/>
            <person name="Guiguen Y."/>
        </authorList>
    </citation>
    <scope>NUCLEOTIDE SEQUENCE</scope>
    <source>
        <strain evidence="1">YG-Jan2019</strain>
    </source>
</reference>
<dbReference type="EMBL" id="CM055749">
    <property type="protein sequence ID" value="KAJ7994459.1"/>
    <property type="molecule type" value="Genomic_DNA"/>
</dbReference>
<gene>
    <name evidence="1" type="ORF">DPEC_G00249480</name>
</gene>